<comment type="caution">
    <text evidence="2">The sequence shown here is derived from an EMBL/GenBank/DDBJ whole genome shotgun (WGS) entry which is preliminary data.</text>
</comment>
<evidence type="ECO:0000256" key="1">
    <source>
        <dbReference type="SAM" id="MobiDB-lite"/>
    </source>
</evidence>
<evidence type="ECO:0000313" key="2">
    <source>
        <dbReference type="EMBL" id="MDQ0905228.1"/>
    </source>
</evidence>
<feature type="region of interest" description="Disordered" evidence="1">
    <location>
        <begin position="87"/>
        <end position="237"/>
    </location>
</feature>
<dbReference type="EMBL" id="JAUSZV010000005">
    <property type="protein sequence ID" value="MDQ0905228.1"/>
    <property type="molecule type" value="Genomic_DNA"/>
</dbReference>
<sequence length="237" mass="25560">MVGRETSRERLPAVLMSSPNSSTIVGISSSPPTTPMIAATTPMPHTAATPHGTWAHRGSASVSRVVVWVTTRAAAMSTIRAARTLYEGGGPHADRPACSGPGSEQAAGQQVDRDWPACGDLGGRDRRESGGQGDQDHDQAHRFDQDDGRECRGRTAPAPSLRARPQGRRCPKRPAALSRRSGQSARGSPTTRGRSRTRRRGRRWQPDRLCVRRTGRRPPSWGPSSPRGSRPAADRRG</sequence>
<name>A0AAW8F8T0_9ACTN</name>
<accession>A0AAW8F8T0</accession>
<dbReference type="Proteomes" id="UP001234216">
    <property type="component" value="Unassembled WGS sequence"/>
</dbReference>
<gene>
    <name evidence="2" type="ORF">QFZ22_001213</name>
</gene>
<feature type="compositionally biased region" description="Basic residues" evidence="1">
    <location>
        <begin position="193"/>
        <end position="203"/>
    </location>
</feature>
<organism evidence="2 3">
    <name type="scientific">Streptomyces canus</name>
    <dbReference type="NCBI Taxonomy" id="58343"/>
    <lineage>
        <taxon>Bacteria</taxon>
        <taxon>Bacillati</taxon>
        <taxon>Actinomycetota</taxon>
        <taxon>Actinomycetes</taxon>
        <taxon>Kitasatosporales</taxon>
        <taxon>Streptomycetaceae</taxon>
        <taxon>Streptomyces</taxon>
        <taxon>Streptomyces aurantiacus group</taxon>
    </lineage>
</organism>
<feature type="compositionally biased region" description="Basic and acidic residues" evidence="1">
    <location>
        <begin position="122"/>
        <end position="153"/>
    </location>
</feature>
<dbReference type="AlphaFoldDB" id="A0AAW8F8T0"/>
<proteinExistence type="predicted"/>
<reference evidence="2" key="1">
    <citation type="submission" date="2023-07" db="EMBL/GenBank/DDBJ databases">
        <title>Comparative genomics of wheat-associated soil bacteria to identify genetic determinants of phenazine resistance.</title>
        <authorList>
            <person name="Mouncey N."/>
        </authorList>
    </citation>
    <scope>NUCLEOTIDE SEQUENCE</scope>
    <source>
        <strain evidence="2">V4I22</strain>
    </source>
</reference>
<protein>
    <submittedName>
        <fullName evidence="2">Uncharacterized protein</fullName>
    </submittedName>
</protein>
<feature type="compositionally biased region" description="Low complexity" evidence="1">
    <location>
        <begin position="217"/>
        <end position="231"/>
    </location>
</feature>
<evidence type="ECO:0000313" key="3">
    <source>
        <dbReference type="Proteomes" id="UP001234216"/>
    </source>
</evidence>